<dbReference type="RefSeq" id="WP_142963029.1">
    <property type="nucleotide sequence ID" value="NZ_AP025635.1"/>
</dbReference>
<keyword evidence="1" id="KW-0472">Membrane</keyword>
<evidence type="ECO:0000313" key="4">
    <source>
        <dbReference type="Proteomes" id="UP000831692"/>
    </source>
</evidence>
<evidence type="ECO:0000313" key="3">
    <source>
        <dbReference type="EMBL" id="BDG66456.1"/>
    </source>
</evidence>
<feature type="transmembrane region" description="Helical" evidence="1">
    <location>
        <begin position="12"/>
        <end position="32"/>
    </location>
</feature>
<dbReference type="CDD" id="cd03392">
    <property type="entry name" value="PAP2_like_2"/>
    <property type="match status" value="1"/>
</dbReference>
<sequence length="217" mass="24259">MSKTAKKGVIGGVLFSCFAWLFFLVALEPHWFQSIDNLFSQLPQWRTPAVESIFLPLASTATIIPVAAIHFLLASILFMRKQHLESLWLMGNMIVISGVGQVIKKVVDRPRPDFADSMERASASFPSGHTLLATTLIISLLFFLGQTVPAKRGKRHFIQNLALFLGMIYLLLIMMSRLLFGVHYPSDLLASILLASGISYITYAFVFSIKKRVLRGK</sequence>
<dbReference type="InterPro" id="IPR036938">
    <property type="entry name" value="PAP2/HPO_sf"/>
</dbReference>
<dbReference type="Proteomes" id="UP000831692">
    <property type="component" value="Chromosome"/>
</dbReference>
<dbReference type="SMART" id="SM00014">
    <property type="entry name" value="acidPPc"/>
    <property type="match status" value="1"/>
</dbReference>
<reference evidence="3 4" key="1">
    <citation type="submission" date="2022-03" db="EMBL/GenBank/DDBJ databases">
        <title>Complete genome sequence of Enterococcus innesii DB-1.</title>
        <authorList>
            <person name="Fukuda D."/>
            <person name="Nolasco-Hipolito C."/>
        </authorList>
    </citation>
    <scope>NUCLEOTIDE SEQUENCE [LARGE SCALE GENOMIC DNA]</scope>
    <source>
        <strain evidence="3 4">DB-1</strain>
    </source>
</reference>
<keyword evidence="1" id="KW-0812">Transmembrane</keyword>
<dbReference type="InterPro" id="IPR000326">
    <property type="entry name" value="PAP2/HPO"/>
</dbReference>
<feature type="transmembrane region" description="Helical" evidence="1">
    <location>
        <begin position="123"/>
        <end position="145"/>
    </location>
</feature>
<dbReference type="EMBL" id="AP025635">
    <property type="protein sequence ID" value="BDG66456.1"/>
    <property type="molecule type" value="Genomic_DNA"/>
</dbReference>
<evidence type="ECO:0000259" key="2">
    <source>
        <dbReference type="SMART" id="SM00014"/>
    </source>
</evidence>
<dbReference type="Pfam" id="PF01569">
    <property type="entry name" value="PAP2"/>
    <property type="match status" value="1"/>
</dbReference>
<gene>
    <name evidence="3" type="primary">pgpB_1</name>
    <name evidence="3" type="ORF">ENLAB_00200</name>
</gene>
<proteinExistence type="predicted"/>
<name>A0ABM7XN66_9ENTE</name>
<dbReference type="PANTHER" id="PTHR14969">
    <property type="entry name" value="SPHINGOSINE-1-PHOSPHATE PHOSPHOHYDROLASE"/>
    <property type="match status" value="1"/>
</dbReference>
<dbReference type="SUPFAM" id="SSF48317">
    <property type="entry name" value="Acid phosphatase/Vanadium-dependent haloperoxidase"/>
    <property type="match status" value="1"/>
</dbReference>
<feature type="domain" description="Phosphatidic acid phosphatase type 2/haloperoxidase" evidence="2">
    <location>
        <begin position="86"/>
        <end position="203"/>
    </location>
</feature>
<keyword evidence="4" id="KW-1185">Reference proteome</keyword>
<protein>
    <submittedName>
        <fullName evidence="3">Membrane-associated phospholipid phosphatase</fullName>
    </submittedName>
</protein>
<accession>A0ABM7XN66</accession>
<feature type="transmembrane region" description="Helical" evidence="1">
    <location>
        <begin position="86"/>
        <end position="103"/>
    </location>
</feature>
<feature type="transmembrane region" description="Helical" evidence="1">
    <location>
        <begin position="188"/>
        <end position="209"/>
    </location>
</feature>
<dbReference type="Gene3D" id="1.20.144.10">
    <property type="entry name" value="Phosphatidic acid phosphatase type 2/haloperoxidase"/>
    <property type="match status" value="2"/>
</dbReference>
<feature type="transmembrane region" description="Helical" evidence="1">
    <location>
        <begin position="52"/>
        <end position="79"/>
    </location>
</feature>
<feature type="transmembrane region" description="Helical" evidence="1">
    <location>
        <begin position="157"/>
        <end position="176"/>
    </location>
</feature>
<dbReference type="GeneID" id="83456022"/>
<evidence type="ECO:0000256" key="1">
    <source>
        <dbReference type="SAM" id="Phobius"/>
    </source>
</evidence>
<dbReference type="PANTHER" id="PTHR14969:SF13">
    <property type="entry name" value="AT30094P"/>
    <property type="match status" value="1"/>
</dbReference>
<keyword evidence="1" id="KW-1133">Transmembrane helix</keyword>
<organism evidence="3 4">
    <name type="scientific">Enterococcus innesii</name>
    <dbReference type="NCBI Taxonomy" id="2839759"/>
    <lineage>
        <taxon>Bacteria</taxon>
        <taxon>Bacillati</taxon>
        <taxon>Bacillota</taxon>
        <taxon>Bacilli</taxon>
        <taxon>Lactobacillales</taxon>
        <taxon>Enterococcaceae</taxon>
        <taxon>Enterococcus</taxon>
    </lineage>
</organism>